<keyword evidence="5" id="KW-1185">Reference proteome</keyword>
<dbReference type="EMBL" id="JAUUTY010000171">
    <property type="protein sequence ID" value="KAK1602859.1"/>
    <property type="molecule type" value="Genomic_DNA"/>
</dbReference>
<feature type="compositionally biased region" description="Basic residues" evidence="1">
    <location>
        <begin position="362"/>
        <end position="372"/>
    </location>
</feature>
<organism evidence="4 5">
    <name type="scientific">Lolium multiflorum</name>
    <name type="common">Italian ryegrass</name>
    <name type="synonym">Lolium perenne subsp. multiflorum</name>
    <dbReference type="NCBI Taxonomy" id="4521"/>
    <lineage>
        <taxon>Eukaryota</taxon>
        <taxon>Viridiplantae</taxon>
        <taxon>Streptophyta</taxon>
        <taxon>Embryophyta</taxon>
        <taxon>Tracheophyta</taxon>
        <taxon>Spermatophyta</taxon>
        <taxon>Magnoliopsida</taxon>
        <taxon>Liliopsida</taxon>
        <taxon>Poales</taxon>
        <taxon>Poaceae</taxon>
        <taxon>BOP clade</taxon>
        <taxon>Pooideae</taxon>
        <taxon>Poodae</taxon>
        <taxon>Poeae</taxon>
        <taxon>Poeae Chloroplast Group 2 (Poeae type)</taxon>
        <taxon>Loliodinae</taxon>
        <taxon>Loliinae</taxon>
        <taxon>Lolium</taxon>
    </lineage>
</organism>
<accession>A0AAD8QIW7</accession>
<dbReference type="PANTHER" id="PTHR31286:SF166">
    <property type="entry name" value="OS01G0177800 PROTEIN"/>
    <property type="match status" value="1"/>
</dbReference>
<feature type="compositionally biased region" description="Polar residues" evidence="1">
    <location>
        <begin position="303"/>
        <end position="319"/>
    </location>
</feature>
<dbReference type="Proteomes" id="UP001231189">
    <property type="component" value="Unassembled WGS sequence"/>
</dbReference>
<dbReference type="PANTHER" id="PTHR31286">
    <property type="entry name" value="GLYCINE-RICH CELL WALL STRUCTURAL PROTEIN 1.8-LIKE"/>
    <property type="match status" value="1"/>
</dbReference>
<feature type="region of interest" description="Disordered" evidence="1">
    <location>
        <begin position="278"/>
        <end position="409"/>
    </location>
</feature>
<feature type="domain" description="DUF4283" evidence="2">
    <location>
        <begin position="89"/>
        <end position="167"/>
    </location>
</feature>
<dbReference type="InterPro" id="IPR025836">
    <property type="entry name" value="Zn_knuckle_CX2CX4HX4C"/>
</dbReference>
<feature type="region of interest" description="Disordered" evidence="1">
    <location>
        <begin position="1"/>
        <end position="55"/>
    </location>
</feature>
<evidence type="ECO:0000256" key="1">
    <source>
        <dbReference type="SAM" id="MobiDB-lite"/>
    </source>
</evidence>
<proteinExistence type="predicted"/>
<dbReference type="InterPro" id="IPR040256">
    <property type="entry name" value="At4g02000-like"/>
</dbReference>
<gene>
    <name evidence="4" type="ORF">QYE76_016653</name>
</gene>
<comment type="caution">
    <text evidence="4">The sequence shown here is derived from an EMBL/GenBank/DDBJ whole genome shotgun (WGS) entry which is preliminary data.</text>
</comment>
<evidence type="ECO:0000313" key="5">
    <source>
        <dbReference type="Proteomes" id="UP001231189"/>
    </source>
</evidence>
<dbReference type="Pfam" id="PF14392">
    <property type="entry name" value="zf-CCHC_4"/>
    <property type="match status" value="1"/>
</dbReference>
<evidence type="ECO:0000259" key="2">
    <source>
        <dbReference type="Pfam" id="PF14111"/>
    </source>
</evidence>
<dbReference type="InterPro" id="IPR025558">
    <property type="entry name" value="DUF4283"/>
</dbReference>
<reference evidence="4" key="1">
    <citation type="submission" date="2023-07" db="EMBL/GenBank/DDBJ databases">
        <title>A chromosome-level genome assembly of Lolium multiflorum.</title>
        <authorList>
            <person name="Chen Y."/>
            <person name="Copetti D."/>
            <person name="Kolliker R."/>
            <person name="Studer B."/>
        </authorList>
    </citation>
    <scope>NUCLEOTIDE SEQUENCE</scope>
    <source>
        <strain evidence="4">02402/16</strain>
        <tissue evidence="4">Leaf</tissue>
    </source>
</reference>
<dbReference type="AlphaFoldDB" id="A0AAD8QIW7"/>
<evidence type="ECO:0008006" key="6">
    <source>
        <dbReference type="Google" id="ProtNLM"/>
    </source>
</evidence>
<dbReference type="Pfam" id="PF14111">
    <property type="entry name" value="DUF4283"/>
    <property type="match status" value="1"/>
</dbReference>
<name>A0AAD8QIW7_LOLMU</name>
<evidence type="ECO:0000313" key="4">
    <source>
        <dbReference type="EMBL" id="KAK1602859.1"/>
    </source>
</evidence>
<evidence type="ECO:0000259" key="3">
    <source>
        <dbReference type="Pfam" id="PF14392"/>
    </source>
</evidence>
<feature type="domain" description="Zinc knuckle CX2CX4HX4C" evidence="3">
    <location>
        <begin position="250"/>
        <end position="274"/>
    </location>
</feature>
<protein>
    <recommendedName>
        <fullName evidence="6">DUF4283 domain-containing protein</fullName>
    </recommendedName>
</protein>
<sequence length="409" mass="43470">MAAGDLVEGSIREDTGKSKAQQIGGGAVSELPPSGSKKADATGAGDGAGSSQSGEPVEHLMAQLRLTAAESNAVVIDDVDDLELIDPDRALVGRVLSPNVLHIETIKSAMRPAWGNPRGLIFNPAGDNRFVAEFGSKVDRDRVMEGSPWKVGKHAVLLKFFDADVSPVDVVFDRLAIWARIHKLPTRLMRADRGLQIAKPLGVVKKVEADDMGRCWGSYMRVRVEVDVNEPLLRWVTVSSSRLQTSSRYEVQYERLPLYCFSCGLLGHSTLACATPADRDENGELPYTSKRLSADDGVKHAGGSSSSTKAALGGSNSFPGSRGSDASSGQGRGRGKGAARGPNQSDDHEVSSPQKTTTAGRGRGRNGRGRGRGRMDANGRELFPAKNPKQNSAGLKRKAAKPTAALAGY</sequence>